<evidence type="ECO:0000313" key="2">
    <source>
        <dbReference type="Proteomes" id="UP001165042"/>
    </source>
</evidence>
<comment type="caution">
    <text evidence="1">The sequence shown here is derived from an EMBL/GenBank/DDBJ whole genome shotgun (WGS) entry which is preliminary data.</text>
</comment>
<sequence>MDIWSGDESGLDGGDTGAEGFAGELFLKLADAGWLVVEPEVGLRVITQLQQTLDAVRDRMRLAEVSRRLRDTAGDDLAPEVDQAVVDSVFAEQITAGRWEQALVELPKYIEAFRRAAGLPEP</sequence>
<dbReference type="RefSeq" id="WP_285607649.1">
    <property type="nucleotide sequence ID" value="NZ_BSSD01000001.1"/>
</dbReference>
<proteinExistence type="predicted"/>
<name>A0A9W6V8J3_9PSEU</name>
<organism evidence="1 2">
    <name type="scientific">Actinokineospora globicatena</name>
    <dbReference type="NCBI Taxonomy" id="103729"/>
    <lineage>
        <taxon>Bacteria</taxon>
        <taxon>Bacillati</taxon>
        <taxon>Actinomycetota</taxon>
        <taxon>Actinomycetes</taxon>
        <taxon>Pseudonocardiales</taxon>
        <taxon>Pseudonocardiaceae</taxon>
        <taxon>Actinokineospora</taxon>
    </lineage>
</organism>
<accession>A0A9W6V8J3</accession>
<keyword evidence="2" id="KW-1185">Reference proteome</keyword>
<reference evidence="1" key="1">
    <citation type="submission" date="2023-02" db="EMBL/GenBank/DDBJ databases">
        <title>Actinokineospora globicatena NBRC 15670.</title>
        <authorList>
            <person name="Ichikawa N."/>
            <person name="Sato H."/>
            <person name="Tonouchi N."/>
        </authorList>
    </citation>
    <scope>NUCLEOTIDE SEQUENCE</scope>
    <source>
        <strain evidence="1">NBRC 15670</strain>
    </source>
</reference>
<dbReference type="Proteomes" id="UP001165042">
    <property type="component" value="Unassembled WGS sequence"/>
</dbReference>
<dbReference type="AlphaFoldDB" id="A0A9W6V8J3"/>
<evidence type="ECO:0000313" key="1">
    <source>
        <dbReference type="EMBL" id="GLW90003.1"/>
    </source>
</evidence>
<gene>
    <name evidence="1" type="ORF">Aglo03_08190</name>
</gene>
<dbReference type="EMBL" id="BSSD01000001">
    <property type="protein sequence ID" value="GLW90003.1"/>
    <property type="molecule type" value="Genomic_DNA"/>
</dbReference>
<protein>
    <submittedName>
        <fullName evidence="1">Uncharacterized protein</fullName>
    </submittedName>
</protein>